<name>A0A5N6F4Y4_9EURO</name>
<proteinExistence type="predicted"/>
<dbReference type="Proteomes" id="UP000326799">
    <property type="component" value="Unassembled WGS sequence"/>
</dbReference>
<evidence type="ECO:0000256" key="1">
    <source>
        <dbReference type="SAM" id="MobiDB-lite"/>
    </source>
</evidence>
<organism evidence="2 3">
    <name type="scientific">Aspergillus novoparasiticus</name>
    <dbReference type="NCBI Taxonomy" id="986946"/>
    <lineage>
        <taxon>Eukaryota</taxon>
        <taxon>Fungi</taxon>
        <taxon>Dikarya</taxon>
        <taxon>Ascomycota</taxon>
        <taxon>Pezizomycotina</taxon>
        <taxon>Eurotiomycetes</taxon>
        <taxon>Eurotiomycetidae</taxon>
        <taxon>Eurotiales</taxon>
        <taxon>Aspergillaceae</taxon>
        <taxon>Aspergillus</taxon>
        <taxon>Aspergillus subgen. Circumdati</taxon>
    </lineage>
</organism>
<keyword evidence="3" id="KW-1185">Reference proteome</keyword>
<sequence>MLAYSDLPSTSLIEHSPGNSPGNVSNQTYLDIFSRRKNVLGCPILLKFLFLSRISLTDVICDLWQVFWLAYTFFYILMEIKWWSFDCLAGIA</sequence>
<dbReference type="EMBL" id="ML733397">
    <property type="protein sequence ID" value="KAB8224902.1"/>
    <property type="molecule type" value="Genomic_DNA"/>
</dbReference>
<gene>
    <name evidence="2" type="ORF">BDV33DRAFT_136098</name>
</gene>
<accession>A0A5N6F4Y4</accession>
<feature type="region of interest" description="Disordered" evidence="1">
    <location>
        <begin position="1"/>
        <end position="24"/>
    </location>
</feature>
<reference evidence="2 3" key="1">
    <citation type="submission" date="2019-04" db="EMBL/GenBank/DDBJ databases">
        <title>Fungal friends and foes A comparative genomics study of 23 Aspergillus species from section Flavi.</title>
        <authorList>
            <consortium name="DOE Joint Genome Institute"/>
            <person name="Kjaerbolling I."/>
            <person name="Vesth T.C."/>
            <person name="Frisvad J.C."/>
            <person name="Nybo J.L."/>
            <person name="Theobald S."/>
            <person name="Kildgaard S."/>
            <person name="Petersen T.I."/>
            <person name="Kuo A."/>
            <person name="Sato A."/>
            <person name="Lyhne E.K."/>
            <person name="Kogle M.E."/>
            <person name="Wiebenga A."/>
            <person name="Kun R.S."/>
            <person name="Lubbers R.J."/>
            <person name="Makela M.R."/>
            <person name="Barry K."/>
            <person name="Chovatia M."/>
            <person name="Clum A."/>
            <person name="Daum C."/>
            <person name="Haridas S."/>
            <person name="He G."/>
            <person name="LaButti K."/>
            <person name="Lipzen A."/>
            <person name="Mondo S."/>
            <person name="Pangilinan J."/>
            <person name="Riley R."/>
            <person name="Salamov A."/>
            <person name="Simmons B.A."/>
            <person name="Magnuson J.K."/>
            <person name="Henrissat B."/>
            <person name="Mortensen U.H."/>
            <person name="Larsen T.O."/>
            <person name="De vries R.P."/>
            <person name="Grigoriev I.V."/>
            <person name="Machida M."/>
            <person name="Baker S.E."/>
            <person name="Andersen M.R."/>
        </authorList>
    </citation>
    <scope>NUCLEOTIDE SEQUENCE [LARGE SCALE GENOMIC DNA]</scope>
    <source>
        <strain evidence="2 3">CBS 126849</strain>
    </source>
</reference>
<dbReference type="AlphaFoldDB" id="A0A5N6F4Y4"/>
<evidence type="ECO:0000313" key="2">
    <source>
        <dbReference type="EMBL" id="KAB8224902.1"/>
    </source>
</evidence>
<protein>
    <submittedName>
        <fullName evidence="2">Uncharacterized protein</fullName>
    </submittedName>
</protein>
<evidence type="ECO:0000313" key="3">
    <source>
        <dbReference type="Proteomes" id="UP000326799"/>
    </source>
</evidence>
<feature type="compositionally biased region" description="Polar residues" evidence="1">
    <location>
        <begin position="7"/>
        <end position="24"/>
    </location>
</feature>